<evidence type="ECO:0000259" key="5">
    <source>
        <dbReference type="Pfam" id="PF00339"/>
    </source>
</evidence>
<comment type="caution">
    <text evidence="6">The sequence shown here is derived from an EMBL/GenBank/DDBJ whole genome shotgun (WGS) entry which is preliminary data.</text>
</comment>
<dbReference type="RefSeq" id="XP_070889172.1">
    <property type="nucleotide sequence ID" value="XM_071028305.1"/>
</dbReference>
<sequence length="436" mass="48551">MPLSIDLDNPQPCYFGHERIGGRVILQTTTPIDVETVRITFSGHTKAKIKKAKGSGAPVANYRSKCLLFEKVAPLAYMNGGTLAPGTYEWQFEFHFPSHVEYPSPAKWPEKIPFRNDANHPLPPTFAIETSDSARKLECRIDYQLEAKVSKPQRGLFASKSSHMVEVLKLNFTPAHTVSDAADQDPNSTVYRQYLEQLFSIRSKLLLLENKGRSLGVQEKLKGWFFSSQLPRFSYKASFSFPTRIIQSTPLACYLEITPYLEDSSVVVAPEIKLQSLSITIISQTAARATPSIVGNMSAEIDERINIVSRTSLGTPVSGTIDLGQVFGPLVLRPTEVSFGTFNISRTYRLCASFVFECVGKTHELSASNVPIEILSNAKEPGRIPIPNIAELPLEHSSDEEEEEREEEVKVEEREEDPPAYTPTSSLPSPLTEKSR</sequence>
<comment type="subunit">
    <text evidence="3">Interacts with hulA.</text>
</comment>
<evidence type="ECO:0000256" key="1">
    <source>
        <dbReference type="ARBA" id="ARBA00005298"/>
    </source>
</evidence>
<keyword evidence="2" id="KW-0833">Ubl conjugation pathway</keyword>
<evidence type="ECO:0000313" key="7">
    <source>
        <dbReference type="Proteomes" id="UP001610432"/>
    </source>
</evidence>
<dbReference type="PANTHER" id="PTHR11188:SF17">
    <property type="entry name" value="FI21816P1"/>
    <property type="match status" value="1"/>
</dbReference>
<accession>A0ABR4M2S9</accession>
<name>A0ABR4M2S9_9EURO</name>
<dbReference type="GeneID" id="98143377"/>
<keyword evidence="7" id="KW-1185">Reference proteome</keyword>
<proteinExistence type="inferred from homology"/>
<dbReference type="PANTHER" id="PTHR11188">
    <property type="entry name" value="ARRESTIN DOMAIN CONTAINING PROTEIN"/>
    <property type="match status" value="1"/>
</dbReference>
<dbReference type="EMBL" id="JBFXLQ010000006">
    <property type="protein sequence ID" value="KAL2870193.1"/>
    <property type="molecule type" value="Genomic_DNA"/>
</dbReference>
<dbReference type="Pfam" id="PF00339">
    <property type="entry name" value="Arrestin_N"/>
    <property type="match status" value="1"/>
</dbReference>
<feature type="domain" description="Arrestin-like N-terminal" evidence="5">
    <location>
        <begin position="4"/>
        <end position="158"/>
    </location>
</feature>
<dbReference type="CDD" id="cd22952">
    <property type="entry name" value="ART10-like"/>
    <property type="match status" value="1"/>
</dbReference>
<feature type="region of interest" description="Disordered" evidence="4">
    <location>
        <begin position="385"/>
        <end position="436"/>
    </location>
</feature>
<reference evidence="6 7" key="1">
    <citation type="submission" date="2024-07" db="EMBL/GenBank/DDBJ databases">
        <title>Section-level genome sequencing and comparative genomics of Aspergillus sections Usti and Cavernicolus.</title>
        <authorList>
            <consortium name="Lawrence Berkeley National Laboratory"/>
            <person name="Nybo J.L."/>
            <person name="Vesth T.C."/>
            <person name="Theobald S."/>
            <person name="Frisvad J.C."/>
            <person name="Larsen T.O."/>
            <person name="Kjaerboelling I."/>
            <person name="Rothschild-Mancinelli K."/>
            <person name="Lyhne E.K."/>
            <person name="Kogle M.E."/>
            <person name="Barry K."/>
            <person name="Clum A."/>
            <person name="Na H."/>
            <person name="Ledsgaard L."/>
            <person name="Lin J."/>
            <person name="Lipzen A."/>
            <person name="Kuo A."/>
            <person name="Riley R."/>
            <person name="Mondo S."/>
            <person name="Labutti K."/>
            <person name="Haridas S."/>
            <person name="Pangalinan J."/>
            <person name="Salamov A.A."/>
            <person name="Simmons B.A."/>
            <person name="Magnuson J.K."/>
            <person name="Chen J."/>
            <person name="Drula E."/>
            <person name="Henrissat B."/>
            <person name="Wiebenga A."/>
            <person name="Lubbers R.J."/>
            <person name="Gomes A.C."/>
            <person name="Macurrencykelacurrency M.R."/>
            <person name="Stajich J."/>
            <person name="Grigoriev I.V."/>
            <person name="Mortensen U.H."/>
            <person name="De Vries R.P."/>
            <person name="Baker S.E."/>
            <person name="Andersen M.R."/>
        </authorList>
    </citation>
    <scope>NUCLEOTIDE SEQUENCE [LARGE SCALE GENOMIC DNA]</scope>
    <source>
        <strain evidence="6 7">CBS 449.75</strain>
    </source>
</reference>
<comment type="similarity">
    <text evidence="1">Belongs to the arrestin family.</text>
</comment>
<organism evidence="6 7">
    <name type="scientific">Aspergillus lucknowensis</name>
    <dbReference type="NCBI Taxonomy" id="176173"/>
    <lineage>
        <taxon>Eukaryota</taxon>
        <taxon>Fungi</taxon>
        <taxon>Dikarya</taxon>
        <taxon>Ascomycota</taxon>
        <taxon>Pezizomycotina</taxon>
        <taxon>Eurotiomycetes</taxon>
        <taxon>Eurotiomycetidae</taxon>
        <taxon>Eurotiales</taxon>
        <taxon>Aspergillaceae</taxon>
        <taxon>Aspergillus</taxon>
        <taxon>Aspergillus subgen. Nidulantes</taxon>
    </lineage>
</organism>
<dbReference type="InterPro" id="IPR014752">
    <property type="entry name" value="Arrestin-like_C"/>
</dbReference>
<evidence type="ECO:0000256" key="4">
    <source>
        <dbReference type="SAM" id="MobiDB-lite"/>
    </source>
</evidence>
<dbReference type="Gene3D" id="2.60.40.640">
    <property type="match status" value="1"/>
</dbReference>
<evidence type="ECO:0000313" key="6">
    <source>
        <dbReference type="EMBL" id="KAL2870193.1"/>
    </source>
</evidence>
<evidence type="ECO:0000256" key="2">
    <source>
        <dbReference type="ARBA" id="ARBA00022786"/>
    </source>
</evidence>
<gene>
    <name evidence="6" type="ORF">BJX67DRAFT_344869</name>
</gene>
<dbReference type="InterPro" id="IPR011021">
    <property type="entry name" value="Arrestin-like_N"/>
</dbReference>
<dbReference type="InterPro" id="IPR050357">
    <property type="entry name" value="Arrestin_domain-protein"/>
</dbReference>
<evidence type="ECO:0000256" key="3">
    <source>
        <dbReference type="ARBA" id="ARBA00038766"/>
    </source>
</evidence>
<protein>
    <recommendedName>
        <fullName evidence="5">Arrestin-like N-terminal domain-containing protein</fullName>
    </recommendedName>
</protein>
<dbReference type="Proteomes" id="UP001610432">
    <property type="component" value="Unassembled WGS sequence"/>
</dbReference>